<comment type="caution">
    <text evidence="1">The sequence shown here is derived from an EMBL/GenBank/DDBJ whole genome shotgun (WGS) entry which is preliminary data.</text>
</comment>
<accession>A0A4R0JU17</accession>
<name>A0A4R0JU17_9ACTN</name>
<dbReference type="OrthoDB" id="3830407at2"/>
<evidence type="ECO:0000313" key="2">
    <source>
        <dbReference type="Proteomes" id="UP000293342"/>
    </source>
</evidence>
<reference evidence="1 2" key="1">
    <citation type="submission" date="2019-02" db="EMBL/GenBank/DDBJ databases">
        <title>Kribbella capetownensis sp. nov. and Kribbella speibonae sp. nov., isolated from soil.</title>
        <authorList>
            <person name="Curtis S.M."/>
            <person name="Norton I."/>
            <person name="Everest G.J."/>
            <person name="Meyers P.R."/>
        </authorList>
    </citation>
    <scope>NUCLEOTIDE SEQUENCE [LARGE SCALE GENOMIC DNA]</scope>
    <source>
        <strain evidence="1 2">YM53</strain>
    </source>
</reference>
<organism evidence="1 2">
    <name type="scientific">Kribbella capetownensis</name>
    <dbReference type="NCBI Taxonomy" id="1572659"/>
    <lineage>
        <taxon>Bacteria</taxon>
        <taxon>Bacillati</taxon>
        <taxon>Actinomycetota</taxon>
        <taxon>Actinomycetes</taxon>
        <taxon>Propionibacteriales</taxon>
        <taxon>Kribbellaceae</taxon>
        <taxon>Kribbella</taxon>
    </lineage>
</organism>
<dbReference type="RefSeq" id="WP_131513620.1">
    <property type="nucleotide sequence ID" value="NZ_SJKD01000002.1"/>
</dbReference>
<sequence length="68" mass="7227">MAALETLRDHWHGLGTELLIRATRGICVGSLTNADSGRADTRARLDDWAGILSLYAGDNESASVRASA</sequence>
<evidence type="ECO:0000313" key="1">
    <source>
        <dbReference type="EMBL" id="TCC50923.1"/>
    </source>
</evidence>
<dbReference type="EMBL" id="SJKD01000002">
    <property type="protein sequence ID" value="TCC50923.1"/>
    <property type="molecule type" value="Genomic_DNA"/>
</dbReference>
<dbReference type="Proteomes" id="UP000293342">
    <property type="component" value="Unassembled WGS sequence"/>
</dbReference>
<gene>
    <name evidence="1" type="ORF">E0H75_12270</name>
</gene>
<keyword evidence="2" id="KW-1185">Reference proteome</keyword>
<proteinExistence type="predicted"/>
<protein>
    <submittedName>
        <fullName evidence="1">Uncharacterized protein</fullName>
    </submittedName>
</protein>
<dbReference type="AlphaFoldDB" id="A0A4R0JU17"/>